<dbReference type="GO" id="GO:0005737">
    <property type="term" value="C:cytoplasm"/>
    <property type="evidence" value="ECO:0007669"/>
    <property type="project" value="UniProtKB-SubCell"/>
</dbReference>
<dbReference type="InterPro" id="IPR035240">
    <property type="entry name" value="SprT_Zn_ribbon"/>
</dbReference>
<comment type="subcellular location">
    <subcellularLocation>
        <location evidence="4">Cytoplasm</location>
    </subcellularLocation>
</comment>
<evidence type="ECO:0000313" key="8">
    <source>
        <dbReference type="Proteomes" id="UP000293854"/>
    </source>
</evidence>
<evidence type="ECO:0000256" key="3">
    <source>
        <dbReference type="ARBA" id="ARBA00022833"/>
    </source>
</evidence>
<sequence length="151" mass="17758">MDNDKLQKLTESISENEFGLLFRHNAYFNPRLRTTGGRYLLVSHDIEINPKQFEKFGEKALIDIIKHELCHYHLHLQRKGYKHKDADFKMLSQKVGAPRFCAAIDSYEERANYIYKCVGCGETFKRIRKVNTKKMVCGKCKGKLRLHKHLK</sequence>
<evidence type="ECO:0000313" key="9">
    <source>
        <dbReference type="Proteomes" id="UP000595942"/>
    </source>
</evidence>
<keyword evidence="9" id="KW-1185">Reference proteome</keyword>
<dbReference type="GO" id="GO:0006950">
    <property type="term" value="P:response to stress"/>
    <property type="evidence" value="ECO:0007669"/>
    <property type="project" value="UniProtKB-ARBA"/>
</dbReference>
<evidence type="ECO:0000313" key="6">
    <source>
        <dbReference type="EMBL" id="QQS84022.1"/>
    </source>
</evidence>
<protein>
    <recommendedName>
        <fullName evidence="4">Protein SprT-like</fullName>
    </recommendedName>
</protein>
<dbReference type="KEGG" id="scv:A4G25_12335"/>
<dbReference type="Proteomes" id="UP000595942">
    <property type="component" value="Chromosome"/>
</dbReference>
<dbReference type="Proteomes" id="UP000293854">
    <property type="component" value="Unassembled WGS sequence"/>
</dbReference>
<comment type="cofactor">
    <cofactor evidence="4">
        <name>Zn(2+)</name>
        <dbReference type="ChEBI" id="CHEBI:29105"/>
    </cofactor>
    <text evidence="4">Binds 1 zinc ion.</text>
</comment>
<evidence type="ECO:0000259" key="5">
    <source>
        <dbReference type="SMART" id="SM00731"/>
    </source>
</evidence>
<dbReference type="GeneID" id="93726149"/>
<keyword evidence="3 4" id="KW-0862">Zinc</keyword>
<dbReference type="InterPro" id="IPR006640">
    <property type="entry name" value="SprT-like_domain"/>
</dbReference>
<feature type="binding site" evidence="4">
    <location>
        <position position="67"/>
    </location>
    <ligand>
        <name>Zn(2+)</name>
        <dbReference type="ChEBI" id="CHEBI:29105"/>
    </ligand>
</feature>
<name>A0A143PFH2_9STAP</name>
<feature type="domain" description="SprT-like" evidence="5">
    <location>
        <begin position="4"/>
        <end position="147"/>
    </location>
</feature>
<feature type="active site" evidence="4">
    <location>
        <position position="68"/>
    </location>
</feature>
<keyword evidence="2 4" id="KW-0479">Metal-binding</keyword>
<evidence type="ECO:0000256" key="1">
    <source>
        <dbReference type="ARBA" id="ARBA00022490"/>
    </source>
</evidence>
<gene>
    <name evidence="7" type="ORF">EIG99_07745</name>
    <name evidence="6" type="ORF">I6J05_06125</name>
</gene>
<dbReference type="SMART" id="SM00731">
    <property type="entry name" value="SprT"/>
    <property type="match status" value="1"/>
</dbReference>
<dbReference type="RefSeq" id="WP_047133047.1">
    <property type="nucleotide sequence ID" value="NZ_CP015114.1"/>
</dbReference>
<dbReference type="Pfam" id="PF10263">
    <property type="entry name" value="SprT-like"/>
    <property type="match status" value="1"/>
</dbReference>
<dbReference type="GO" id="GO:0008270">
    <property type="term" value="F:zinc ion binding"/>
    <property type="evidence" value="ECO:0007669"/>
    <property type="project" value="UniProtKB-UniRule"/>
</dbReference>
<dbReference type="Pfam" id="PF17283">
    <property type="entry name" value="Zn_ribbon_SprT"/>
    <property type="match status" value="1"/>
</dbReference>
<evidence type="ECO:0000313" key="7">
    <source>
        <dbReference type="EMBL" id="RZI01870.1"/>
    </source>
</evidence>
<evidence type="ECO:0000256" key="4">
    <source>
        <dbReference type="HAMAP-Rule" id="MF_00745"/>
    </source>
</evidence>
<dbReference type="EMBL" id="CP068073">
    <property type="protein sequence ID" value="QQS84022.1"/>
    <property type="molecule type" value="Genomic_DNA"/>
</dbReference>
<dbReference type="HAMAP" id="MF_00745">
    <property type="entry name" value="SprT_like"/>
    <property type="match status" value="1"/>
</dbReference>
<dbReference type="OrthoDB" id="9799909at2"/>
<keyword evidence="1 4" id="KW-0963">Cytoplasm</keyword>
<evidence type="ECO:0000256" key="2">
    <source>
        <dbReference type="ARBA" id="ARBA00022723"/>
    </source>
</evidence>
<dbReference type="NCBIfam" id="NF003339">
    <property type="entry name" value="PRK04351.1"/>
    <property type="match status" value="1"/>
</dbReference>
<proteinExistence type="inferred from homology"/>
<accession>A0A143PFH2</accession>
<organism evidence="7 8">
    <name type="scientific">Staphylococcus condimenti</name>
    <dbReference type="NCBI Taxonomy" id="70255"/>
    <lineage>
        <taxon>Bacteria</taxon>
        <taxon>Bacillati</taxon>
        <taxon>Bacillota</taxon>
        <taxon>Bacilli</taxon>
        <taxon>Bacillales</taxon>
        <taxon>Staphylococcaceae</taxon>
        <taxon>Staphylococcus</taxon>
    </lineage>
</organism>
<reference evidence="6 9" key="2">
    <citation type="submission" date="2021-01" db="EMBL/GenBank/DDBJ databases">
        <title>FDA dAtabase for Regulatory Grade micrObial Sequences (FDA-ARGOS): Supporting development and validation of Infectious Disease Dx tests.</title>
        <authorList>
            <person name="Sproer C."/>
            <person name="Gronow S."/>
            <person name="Severitt S."/>
            <person name="Schroder I."/>
            <person name="Tallon L."/>
            <person name="Sadzewicz L."/>
            <person name="Zhao X."/>
            <person name="Boylan J."/>
            <person name="Ott S."/>
            <person name="Bowen H."/>
            <person name="Vavikolanu K."/>
            <person name="Mehta A."/>
            <person name="Aluvathingal J."/>
            <person name="Nadendla S."/>
            <person name="Lowell S."/>
            <person name="Myers T."/>
            <person name="Yan Y."/>
            <person name="Sichtig H."/>
        </authorList>
    </citation>
    <scope>NUCLEOTIDE SEQUENCE [LARGE SCALE GENOMIC DNA]</scope>
    <source>
        <strain evidence="6 9">FDAARGOS_1148</strain>
    </source>
</reference>
<comment type="similarity">
    <text evidence="4">Belongs to the SprT family.</text>
</comment>
<feature type="binding site" evidence="4">
    <location>
        <position position="71"/>
    </location>
    <ligand>
        <name>Zn(2+)</name>
        <dbReference type="ChEBI" id="CHEBI:29105"/>
    </ligand>
</feature>
<dbReference type="EMBL" id="RQTE01000137">
    <property type="protein sequence ID" value="RZI01870.1"/>
    <property type="molecule type" value="Genomic_DNA"/>
</dbReference>
<dbReference type="InterPro" id="IPR023524">
    <property type="entry name" value="Uncharacterised_SprT-like"/>
</dbReference>
<dbReference type="AlphaFoldDB" id="A0A143PFH2"/>
<reference evidence="7 8" key="1">
    <citation type="submission" date="2018-11" db="EMBL/GenBank/DDBJ databases">
        <title>Genomic profiling of Staphylococcus species from a Poultry farm system in KwaZulu-Natal, South Africa.</title>
        <authorList>
            <person name="Amoako D.G."/>
            <person name="Somboro A.M."/>
            <person name="Abia A.L.K."/>
            <person name="Bester L.A."/>
            <person name="Essack S.Y."/>
        </authorList>
    </citation>
    <scope>NUCLEOTIDE SEQUENCE [LARGE SCALE GENOMIC DNA]</scope>
    <source>
        <strain evidence="7 8">SA11</strain>
    </source>
</reference>